<name>A0A0E3LHE1_9EURY</name>
<dbReference type="GeneID" id="24810287"/>
<dbReference type="PATRIC" id="fig|1434123.4.peg.2229"/>
<dbReference type="InterPro" id="IPR027417">
    <property type="entry name" value="P-loop_NTPase"/>
</dbReference>
<dbReference type="Gene3D" id="3.40.50.300">
    <property type="entry name" value="P-loop containing nucleotide triphosphate hydrolases"/>
    <property type="match status" value="1"/>
</dbReference>
<dbReference type="SUPFAM" id="SSF88723">
    <property type="entry name" value="PIN domain-like"/>
    <property type="match status" value="1"/>
</dbReference>
<dbReference type="GO" id="GO:0003723">
    <property type="term" value="F:RNA binding"/>
    <property type="evidence" value="ECO:0007669"/>
    <property type="project" value="UniProtKB-UniRule"/>
</dbReference>
<accession>A0A0E3LHE1</accession>
<dbReference type="PANTHER" id="PTHR11603:SF147">
    <property type="entry name" value="MEMBRANE PROTEIN"/>
    <property type="match status" value="1"/>
</dbReference>
<feature type="domain" description="PIN" evidence="4">
    <location>
        <begin position="8"/>
        <end position="122"/>
    </location>
</feature>
<dbReference type="PANTHER" id="PTHR11603">
    <property type="entry name" value="AAA FAMILY ATPASE"/>
    <property type="match status" value="1"/>
</dbReference>
<dbReference type="InterPro" id="IPR015946">
    <property type="entry name" value="KH_dom-like_a/b"/>
</dbReference>
<protein>
    <recommendedName>
        <fullName evidence="7">ATPase</fullName>
    </recommendedName>
</protein>
<dbReference type="SUPFAM" id="SSF52540">
    <property type="entry name" value="P-loop containing nucleoside triphosphate hydrolases"/>
    <property type="match status" value="1"/>
</dbReference>
<dbReference type="SMART" id="SM00382">
    <property type="entry name" value="AAA"/>
    <property type="match status" value="1"/>
</dbReference>
<dbReference type="InterPro" id="IPR001482">
    <property type="entry name" value="T2SS/T4SS_dom"/>
</dbReference>
<dbReference type="InterPro" id="IPR052041">
    <property type="entry name" value="Nucleic_acid_metab_PIN/TRAM"/>
</dbReference>
<keyword evidence="2" id="KW-0694">RNA-binding</keyword>
<dbReference type="EMBL" id="CP009520">
    <property type="protein sequence ID" value="AKB44111.1"/>
    <property type="molecule type" value="Genomic_DNA"/>
</dbReference>
<dbReference type="InterPro" id="IPR029060">
    <property type="entry name" value="PIN-like_dom_sf"/>
</dbReference>
<dbReference type="InterPro" id="IPR003593">
    <property type="entry name" value="AAA+_ATPase"/>
</dbReference>
<dbReference type="InterPro" id="IPR002716">
    <property type="entry name" value="PIN_dom"/>
</dbReference>
<feature type="domain" description="AAA+ ATPase" evidence="3">
    <location>
        <begin position="268"/>
        <end position="390"/>
    </location>
</feature>
<reference evidence="5 6" key="1">
    <citation type="submission" date="2014-07" db="EMBL/GenBank/DDBJ databases">
        <title>Methanogenic archaea and the global carbon cycle.</title>
        <authorList>
            <person name="Henriksen J.R."/>
            <person name="Luke J."/>
            <person name="Reinhart S."/>
            <person name="Benedict M.N."/>
            <person name="Youngblut N.D."/>
            <person name="Metcalf M.E."/>
            <person name="Whitaker R.J."/>
            <person name="Metcalf W.W."/>
        </authorList>
    </citation>
    <scope>NUCLEOTIDE SEQUENCE [LARGE SCALE GENOMIC DNA]</scope>
    <source>
        <strain evidence="5 6">Z-761</strain>
    </source>
</reference>
<sequence>MAEEKQMLRIIPDTSTVIDGRLSVKVKSGEFRGAEIVIPEAVVSELEAQANKGREIGFKGIDELLELRKLANRGEINLQFSGVKPTLEDIQLSNEGRIDDLIRNTASEVGGLLVSEDRLLSLVAEAKGLNVEYMHPKVLEPSELPPLKVEHFFTDDTMSVHLKNGVSPMAKKGPVGDIRYVKIRDEPVTSAELSSISRELIERARLDPESFIEMSSSGATVLQIRNMRIAIAHPPFSDDMEITIVRPTVVVDLEHYRLSDKLKERIVSQRGILIAGPPGAGKSTFAAGVARYLNDRGQVVKTMESPRDLQVPPEITQYSPLNGRMENTADLLLLVRPDYTIYDEVRKTGDFLIFADMRLAGVGMIGVVHATRAVDAIQRLIGRVELGVIPQVVDTVIFIDKGEVAKVLVLEFTVKVPHGMTEQDLARPVIVIADFETRKTEYEIYTYGEQVVVMPVGPPTELRKPAWKLAEEEIRNVIGRYASGPVEVEVTSDDSALVKVREDEVRKVIGKGGNVIDRIENVLGLHIDVRELEIGASGAAKGRKYGAESKALRGKLKTTSFEEEPSVSSVHPFIERDKKHLILGAPELAGKDVEIYLEDQYLFSATVSRHGDVKLRANSDLASEILDAQDKGETIEIRMI</sequence>
<dbReference type="STRING" id="1434123.MSVAZ_1842"/>
<dbReference type="Gene3D" id="3.30.300.20">
    <property type="match status" value="1"/>
</dbReference>
<evidence type="ECO:0000259" key="4">
    <source>
        <dbReference type="SMART" id="SM00670"/>
    </source>
</evidence>
<comment type="similarity">
    <text evidence="1">In the N-terminal section; belongs to the PINc/VapC protein family.</text>
</comment>
<organism evidence="5 6">
    <name type="scientific">Methanosarcina vacuolata Z-761</name>
    <dbReference type="NCBI Taxonomy" id="1434123"/>
    <lineage>
        <taxon>Archaea</taxon>
        <taxon>Methanobacteriati</taxon>
        <taxon>Methanobacteriota</taxon>
        <taxon>Stenosarchaea group</taxon>
        <taxon>Methanomicrobia</taxon>
        <taxon>Methanosarcinales</taxon>
        <taxon>Methanosarcinaceae</taxon>
        <taxon>Methanosarcina</taxon>
    </lineage>
</organism>
<dbReference type="Pfam" id="PF00437">
    <property type="entry name" value="T2SSE"/>
    <property type="match status" value="1"/>
</dbReference>
<evidence type="ECO:0000259" key="3">
    <source>
        <dbReference type="SMART" id="SM00382"/>
    </source>
</evidence>
<dbReference type="KEGG" id="mvc:MSVAZ_1842"/>
<evidence type="ECO:0000256" key="2">
    <source>
        <dbReference type="PROSITE-ProRule" id="PRU00117"/>
    </source>
</evidence>
<evidence type="ECO:0000256" key="1">
    <source>
        <dbReference type="ARBA" id="ARBA00046345"/>
    </source>
</evidence>
<dbReference type="AlphaFoldDB" id="A0A0E3LHE1"/>
<dbReference type="SUPFAM" id="SSF54814">
    <property type="entry name" value="Prokaryotic type KH domain (KH-domain type II)"/>
    <property type="match status" value="1"/>
</dbReference>
<evidence type="ECO:0008006" key="7">
    <source>
        <dbReference type="Google" id="ProtNLM"/>
    </source>
</evidence>
<dbReference type="Proteomes" id="UP000033096">
    <property type="component" value="Chromosome"/>
</dbReference>
<dbReference type="NCBIfam" id="NF010335">
    <property type="entry name" value="PRK13764.1"/>
    <property type="match status" value="1"/>
</dbReference>
<dbReference type="InterPro" id="IPR009019">
    <property type="entry name" value="KH_sf_prok-type"/>
</dbReference>
<proteinExistence type="inferred from homology"/>
<dbReference type="HOGENOM" id="CLU_023387_0_0_2"/>
<dbReference type="SMART" id="SM00670">
    <property type="entry name" value="PINc"/>
    <property type="match status" value="1"/>
</dbReference>
<dbReference type="Gene3D" id="3.40.50.1010">
    <property type="entry name" value="5'-nuclease"/>
    <property type="match status" value="1"/>
</dbReference>
<dbReference type="RefSeq" id="WP_048120582.1">
    <property type="nucleotide sequence ID" value="NZ_CP009520.1"/>
</dbReference>
<evidence type="ECO:0000313" key="6">
    <source>
        <dbReference type="Proteomes" id="UP000033096"/>
    </source>
</evidence>
<gene>
    <name evidence="5" type="ORF">MSVAZ_1842</name>
</gene>
<dbReference type="Pfam" id="PF13638">
    <property type="entry name" value="PIN_4"/>
    <property type="match status" value="1"/>
</dbReference>
<dbReference type="PROSITE" id="PS50084">
    <property type="entry name" value="KH_TYPE_1"/>
    <property type="match status" value="1"/>
</dbReference>
<evidence type="ECO:0000313" key="5">
    <source>
        <dbReference type="EMBL" id="AKB44111.1"/>
    </source>
</evidence>
<keyword evidence="6" id="KW-1185">Reference proteome</keyword>
<dbReference type="CDD" id="cd09878">
    <property type="entry name" value="PIN_VapC_VirB11L-ATPase-like"/>
    <property type="match status" value="1"/>
</dbReference>